<reference evidence="1" key="1">
    <citation type="journal article" date="2015" name="Nature">
        <title>Complex archaea that bridge the gap between prokaryotes and eukaryotes.</title>
        <authorList>
            <person name="Spang A."/>
            <person name="Saw J.H."/>
            <person name="Jorgensen S.L."/>
            <person name="Zaremba-Niedzwiedzka K."/>
            <person name="Martijn J."/>
            <person name="Lind A.E."/>
            <person name="van Eijk R."/>
            <person name="Schleper C."/>
            <person name="Guy L."/>
            <person name="Ettema T.J."/>
        </authorList>
    </citation>
    <scope>NUCLEOTIDE SEQUENCE</scope>
</reference>
<dbReference type="AlphaFoldDB" id="A0A0F9MTH9"/>
<organism evidence="1">
    <name type="scientific">marine sediment metagenome</name>
    <dbReference type="NCBI Taxonomy" id="412755"/>
    <lineage>
        <taxon>unclassified sequences</taxon>
        <taxon>metagenomes</taxon>
        <taxon>ecological metagenomes</taxon>
    </lineage>
</organism>
<sequence length="306" mass="34882">MGNPATNKEFIRLLQKDMEEVFYDTYKELPQIKDQFFKIVKSSKAWIEYMGLGDVPDPARFEGLITYQGFSPGYTSKITPLEYAGGVVIERRLLDTDQYDVIETRTKKLSGAANRKMNKIAHEPFIFHDSSAFTFLESEEGVALCSNSHTTKSGTSTASGFDNLSTLALDAVNLETVRIQSRGFMSDISERIDTNFDTIVHGTNSAEVVWEIMNSQGKLDEITNNANFQRGKWKAIELPLLDDYDTNDWFLIDSMAMKESLIWHEGVPLELNQTVDFDTFMQKFISYFVVGWGFRDWRWIIGSSVS</sequence>
<dbReference type="EMBL" id="LAZR01008261">
    <property type="protein sequence ID" value="KKM79945.1"/>
    <property type="molecule type" value="Genomic_DNA"/>
</dbReference>
<feature type="non-terminal residue" evidence="1">
    <location>
        <position position="1"/>
    </location>
</feature>
<accession>A0A0F9MTH9</accession>
<name>A0A0F9MTH9_9ZZZZ</name>
<dbReference type="Pfam" id="PF25209">
    <property type="entry name" value="Phage_capsid_4"/>
    <property type="match status" value="1"/>
</dbReference>
<evidence type="ECO:0008006" key="2">
    <source>
        <dbReference type="Google" id="ProtNLM"/>
    </source>
</evidence>
<proteinExistence type="predicted"/>
<comment type="caution">
    <text evidence="1">The sequence shown here is derived from an EMBL/GenBank/DDBJ whole genome shotgun (WGS) entry which is preliminary data.</text>
</comment>
<evidence type="ECO:0000313" key="1">
    <source>
        <dbReference type="EMBL" id="KKM79945.1"/>
    </source>
</evidence>
<gene>
    <name evidence="1" type="ORF">LCGC14_1344770</name>
</gene>
<protein>
    <recommendedName>
        <fullName evidence="2">Bacteriophage Mu GpT domain-containing protein</fullName>
    </recommendedName>
</protein>